<keyword evidence="1" id="KW-1133">Transmembrane helix</keyword>
<dbReference type="EMBL" id="JBHRZF010000103">
    <property type="protein sequence ID" value="MFC3860844.1"/>
    <property type="molecule type" value="Genomic_DNA"/>
</dbReference>
<evidence type="ECO:0000313" key="3">
    <source>
        <dbReference type="Proteomes" id="UP001595748"/>
    </source>
</evidence>
<organism evidence="2 3">
    <name type="scientific">Deinococcus antarcticus</name>
    <dbReference type="NCBI Taxonomy" id="1298767"/>
    <lineage>
        <taxon>Bacteria</taxon>
        <taxon>Thermotogati</taxon>
        <taxon>Deinococcota</taxon>
        <taxon>Deinococci</taxon>
        <taxon>Deinococcales</taxon>
        <taxon>Deinococcaceae</taxon>
        <taxon>Deinococcus</taxon>
    </lineage>
</organism>
<proteinExistence type="predicted"/>
<gene>
    <name evidence="2" type="ORF">ACFOPQ_08710</name>
</gene>
<keyword evidence="3" id="KW-1185">Reference proteome</keyword>
<sequence length="108" mass="11924">MTAVQVALTITATLLTGLMLLGLSLQLGWRKDQTRWPHHALYFAVTVSLAGTIFLLWRAGKPAWPLLPALLLLLSMPRTSPGQANHWRRALLVTLTFALGVFIILSSH</sequence>
<reference evidence="3" key="1">
    <citation type="journal article" date="2019" name="Int. J. Syst. Evol. Microbiol.">
        <title>The Global Catalogue of Microorganisms (GCM) 10K type strain sequencing project: providing services to taxonomists for standard genome sequencing and annotation.</title>
        <authorList>
            <consortium name="The Broad Institute Genomics Platform"/>
            <consortium name="The Broad Institute Genome Sequencing Center for Infectious Disease"/>
            <person name="Wu L."/>
            <person name="Ma J."/>
        </authorList>
    </citation>
    <scope>NUCLEOTIDE SEQUENCE [LARGE SCALE GENOMIC DNA]</scope>
    <source>
        <strain evidence="3">CCTCC AB 2013263</strain>
    </source>
</reference>
<keyword evidence="1" id="KW-0812">Transmembrane</keyword>
<feature type="transmembrane region" description="Helical" evidence="1">
    <location>
        <begin position="40"/>
        <end position="57"/>
    </location>
</feature>
<dbReference type="Proteomes" id="UP001595748">
    <property type="component" value="Unassembled WGS sequence"/>
</dbReference>
<accession>A0ABV8A582</accession>
<evidence type="ECO:0000313" key="2">
    <source>
        <dbReference type="EMBL" id="MFC3860844.1"/>
    </source>
</evidence>
<dbReference type="RefSeq" id="WP_380077171.1">
    <property type="nucleotide sequence ID" value="NZ_JBHRZF010000103.1"/>
</dbReference>
<protein>
    <submittedName>
        <fullName evidence="2">Uncharacterized protein</fullName>
    </submittedName>
</protein>
<feature type="transmembrane region" description="Helical" evidence="1">
    <location>
        <begin position="90"/>
        <end position="107"/>
    </location>
</feature>
<keyword evidence="1" id="KW-0472">Membrane</keyword>
<comment type="caution">
    <text evidence="2">The sequence shown here is derived from an EMBL/GenBank/DDBJ whole genome shotgun (WGS) entry which is preliminary data.</text>
</comment>
<evidence type="ECO:0000256" key="1">
    <source>
        <dbReference type="SAM" id="Phobius"/>
    </source>
</evidence>
<feature type="transmembrane region" description="Helical" evidence="1">
    <location>
        <begin position="6"/>
        <end position="28"/>
    </location>
</feature>
<name>A0ABV8A582_9DEIO</name>